<dbReference type="Pfam" id="PF01683">
    <property type="entry name" value="EB"/>
    <property type="match status" value="1"/>
</dbReference>
<dbReference type="InterPro" id="IPR006149">
    <property type="entry name" value="EB_dom"/>
</dbReference>
<evidence type="ECO:0000313" key="2">
    <source>
        <dbReference type="EMBL" id="KAJ8881640.1"/>
    </source>
</evidence>
<proteinExistence type="predicted"/>
<comment type="caution">
    <text evidence="2">The sequence shown here is derived from an EMBL/GenBank/DDBJ whole genome shotgun (WGS) entry which is preliminary data.</text>
</comment>
<protein>
    <recommendedName>
        <fullName evidence="1">EB domain-containing protein</fullName>
    </recommendedName>
</protein>
<gene>
    <name evidence="2" type="ORF">PR048_018126</name>
</gene>
<dbReference type="PANTHER" id="PTHR39069">
    <property type="entry name" value="ECDYSONE-INDUCIBLE GENE E1, ISOFORM A"/>
    <property type="match status" value="1"/>
</dbReference>
<feature type="domain" description="EB" evidence="1">
    <location>
        <begin position="97"/>
        <end position="139"/>
    </location>
</feature>
<evidence type="ECO:0000313" key="3">
    <source>
        <dbReference type="Proteomes" id="UP001159363"/>
    </source>
</evidence>
<dbReference type="Proteomes" id="UP001159363">
    <property type="component" value="Chromosome 5"/>
</dbReference>
<reference evidence="2 3" key="1">
    <citation type="submission" date="2023-02" db="EMBL/GenBank/DDBJ databases">
        <title>LHISI_Scaffold_Assembly.</title>
        <authorList>
            <person name="Stuart O.P."/>
            <person name="Cleave R."/>
            <person name="Magrath M.J.L."/>
            <person name="Mikheyev A.S."/>
        </authorList>
    </citation>
    <scope>NUCLEOTIDE SEQUENCE [LARGE SCALE GENOMIC DNA]</scope>
    <source>
        <strain evidence="2">Daus_M_001</strain>
        <tissue evidence="2">Leg muscle</tissue>
    </source>
</reference>
<evidence type="ECO:0000259" key="1">
    <source>
        <dbReference type="Pfam" id="PF01683"/>
    </source>
</evidence>
<accession>A0ABQ9HBF5</accession>
<keyword evidence="3" id="KW-1185">Reference proteome</keyword>
<sequence>MVVVGANTSVMCVAGPCQYDSECVENGYCYLNSYCRCKQGYVITGSYRNNTLACLKEAEAMGDVCSLDIQCSRPFGAHALCQTGSTCGCREDAHFREDLCYPSVRIGGQCTVRNDCRVGLSTIDAACVRGTCMCQPGFRGGSQGSDCVPVVCKWE</sequence>
<dbReference type="PANTHER" id="PTHR39069:SF8">
    <property type="entry name" value="FI17111P1"/>
    <property type="match status" value="1"/>
</dbReference>
<name>A0ABQ9HBF5_9NEOP</name>
<dbReference type="EMBL" id="JARBHB010000006">
    <property type="protein sequence ID" value="KAJ8881640.1"/>
    <property type="molecule type" value="Genomic_DNA"/>
</dbReference>
<organism evidence="2 3">
    <name type="scientific">Dryococelus australis</name>
    <dbReference type="NCBI Taxonomy" id="614101"/>
    <lineage>
        <taxon>Eukaryota</taxon>
        <taxon>Metazoa</taxon>
        <taxon>Ecdysozoa</taxon>
        <taxon>Arthropoda</taxon>
        <taxon>Hexapoda</taxon>
        <taxon>Insecta</taxon>
        <taxon>Pterygota</taxon>
        <taxon>Neoptera</taxon>
        <taxon>Polyneoptera</taxon>
        <taxon>Phasmatodea</taxon>
        <taxon>Verophasmatodea</taxon>
        <taxon>Anareolatae</taxon>
        <taxon>Phasmatidae</taxon>
        <taxon>Eurycanthinae</taxon>
        <taxon>Dryococelus</taxon>
    </lineage>
</organism>